<dbReference type="EMBL" id="BAABGJ010000008">
    <property type="protein sequence ID" value="GAA4334097.1"/>
    <property type="molecule type" value="Genomic_DNA"/>
</dbReference>
<evidence type="ECO:0000313" key="3">
    <source>
        <dbReference type="EMBL" id="GAA4334097.1"/>
    </source>
</evidence>
<dbReference type="InterPro" id="IPR013096">
    <property type="entry name" value="Cupin_2"/>
</dbReference>
<name>A0ABP8H443_9BURK</name>
<keyword evidence="4" id="KW-1185">Reference proteome</keyword>
<keyword evidence="1" id="KW-0479">Metal-binding</keyword>
<organism evidence="3 4">
    <name type="scientific">Variovorax defluvii</name>
    <dbReference type="NCBI Taxonomy" id="913761"/>
    <lineage>
        <taxon>Bacteria</taxon>
        <taxon>Pseudomonadati</taxon>
        <taxon>Pseudomonadota</taxon>
        <taxon>Betaproteobacteria</taxon>
        <taxon>Burkholderiales</taxon>
        <taxon>Comamonadaceae</taxon>
        <taxon>Variovorax</taxon>
    </lineage>
</organism>
<evidence type="ECO:0000259" key="2">
    <source>
        <dbReference type="Pfam" id="PF07883"/>
    </source>
</evidence>
<dbReference type="Gene3D" id="2.60.120.10">
    <property type="entry name" value="Jelly Rolls"/>
    <property type="match status" value="1"/>
</dbReference>
<sequence length="129" mass="13878">MTTASDATILSHAALPMAELPGIAHRTLAGREHGSTQLSIWRQTLAPGAATPPHSHDTEEVVLCHAGRGEVHLAGRVHAFGAETSVLLPRDVPHQIFNVGEEPMEITGVFPSAPVRVFDLERQPMALPW</sequence>
<proteinExistence type="predicted"/>
<comment type="caution">
    <text evidence="3">The sequence shown here is derived from an EMBL/GenBank/DDBJ whole genome shotgun (WGS) entry which is preliminary data.</text>
</comment>
<dbReference type="InterPro" id="IPR051610">
    <property type="entry name" value="GPI/OXD"/>
</dbReference>
<evidence type="ECO:0000313" key="4">
    <source>
        <dbReference type="Proteomes" id="UP001500975"/>
    </source>
</evidence>
<dbReference type="SUPFAM" id="SSF51182">
    <property type="entry name" value="RmlC-like cupins"/>
    <property type="match status" value="1"/>
</dbReference>
<protein>
    <recommendedName>
        <fullName evidence="2">Cupin type-2 domain-containing protein</fullName>
    </recommendedName>
</protein>
<dbReference type="InterPro" id="IPR014710">
    <property type="entry name" value="RmlC-like_jellyroll"/>
</dbReference>
<dbReference type="RefSeq" id="WP_345536263.1">
    <property type="nucleotide sequence ID" value="NZ_BAABGJ010000008.1"/>
</dbReference>
<feature type="domain" description="Cupin type-2" evidence="2">
    <location>
        <begin position="42"/>
        <end position="107"/>
    </location>
</feature>
<evidence type="ECO:0000256" key="1">
    <source>
        <dbReference type="ARBA" id="ARBA00022723"/>
    </source>
</evidence>
<dbReference type="InterPro" id="IPR011051">
    <property type="entry name" value="RmlC_Cupin_sf"/>
</dbReference>
<dbReference type="PANTHER" id="PTHR35848">
    <property type="entry name" value="OXALATE-BINDING PROTEIN"/>
    <property type="match status" value="1"/>
</dbReference>
<accession>A0ABP8H443</accession>
<gene>
    <name evidence="3" type="ORF">GCM10023165_09740</name>
</gene>
<dbReference type="PANTHER" id="PTHR35848:SF6">
    <property type="entry name" value="CUPIN TYPE-2 DOMAIN-CONTAINING PROTEIN"/>
    <property type="match status" value="1"/>
</dbReference>
<dbReference type="Pfam" id="PF07883">
    <property type="entry name" value="Cupin_2"/>
    <property type="match status" value="1"/>
</dbReference>
<reference evidence="4" key="1">
    <citation type="journal article" date="2019" name="Int. J. Syst. Evol. Microbiol.">
        <title>The Global Catalogue of Microorganisms (GCM) 10K type strain sequencing project: providing services to taxonomists for standard genome sequencing and annotation.</title>
        <authorList>
            <consortium name="The Broad Institute Genomics Platform"/>
            <consortium name="The Broad Institute Genome Sequencing Center for Infectious Disease"/>
            <person name="Wu L."/>
            <person name="Ma J."/>
        </authorList>
    </citation>
    <scope>NUCLEOTIDE SEQUENCE [LARGE SCALE GENOMIC DNA]</scope>
    <source>
        <strain evidence="4">JCM 17804</strain>
    </source>
</reference>
<dbReference type="Proteomes" id="UP001500975">
    <property type="component" value="Unassembled WGS sequence"/>
</dbReference>